<sequence length="730" mass="79745">MGSHHCIAANRRADHDRLRGRLELPPLLARIDAHRRLRGPYTAAGQLVRAIGTDALARCPELGPRHHIEILTAAPEFDGAVPHIRATLEHRPTSEARTRYQARLHTLRIAHGLTEFIRDYLAALDGAPRTIVFANMQEADPTDREFVAVMLRRLDAARLTVVVETGTDPMLEPPGPVSVSLPATLRERTIHHTALAGGATTGQEGNATREVGETPSGGDTEADRATLAGLDDAAIRELAHAHVATECLDEDPTGLAAYRSISAADRAALHDERKAVLVSRNEPSLLLGAVPFHAERGTGSPAEIAGILRDAQVYCKNRGLYHATVELGMRGRAVLDLADAPDLWWDLTGDVTTSLAATSRAQEAEALYDEARTISIDPAIHMHAAYGTSMLFARHYDDERRDPERARRWLNQAVAIASLLPDPKERAFQSAFQRNGLALVETRQGRPEEALRLLNEGMALLDRELEPEEQMLHRTGLRYNRAQVYGMFGRLEEALADYNFVIDADPNFPDHYFNRGNVLRRLGRNAEAIEDYQQTLLLSPPFPEAYYNLADARLELDDAEGALADLDRVLELDPEHVSAWVNRAGLRCDLDDLDGAWADVTAGLAIEPDNAHLLCLRGRVLAERGETEAAHQALTAALGVDAGLAEAWALRGGLRYGSGDLTTAITDLDRALELLDTPEIRYNRALVHQAAGRFAEAAGDYRAVLAVADDADAADRLDACLAAMSTPATV</sequence>
<dbReference type="Pfam" id="PF13414">
    <property type="entry name" value="TPR_11"/>
    <property type="match status" value="1"/>
</dbReference>
<dbReference type="PANTHER" id="PTHR44858:SF1">
    <property type="entry name" value="UDP-N-ACETYLGLUCOSAMINE--PEPTIDE N-ACETYLGLUCOSAMINYLTRANSFERASE SPINDLY-RELATED"/>
    <property type="match status" value="1"/>
</dbReference>
<name>A0A7D6CD51_9ACTN</name>
<reference evidence="5" key="1">
    <citation type="submission" date="2020-08" db="EMBL/GenBank/DDBJ databases">
        <title>A bifunctional nitrone conjugated secondary metabolite targeting the ribosome.</title>
        <authorList>
            <person name="Limbrick E.M."/>
            <person name="Graf M."/>
            <person name="Derewacz D.K."/>
            <person name="Nguyen F."/>
            <person name="Spraggins J.M."/>
            <person name="Wieland M."/>
            <person name="Ynigez-Gutierrez A.E."/>
            <person name="Reisman B.J."/>
            <person name="Zinshteyn B."/>
            <person name="McCulloch K."/>
            <person name="Iverson T.M."/>
            <person name="Green R."/>
            <person name="Wilson D.N."/>
            <person name="Bachmann B.O."/>
        </authorList>
    </citation>
    <scope>NUCLEOTIDE SEQUENCE</scope>
    <source>
        <strain evidence="5">Africana</strain>
    </source>
</reference>
<gene>
    <name evidence="5" type="ORF">HZU44_02295</name>
</gene>
<dbReference type="SUPFAM" id="SSF48452">
    <property type="entry name" value="TPR-like"/>
    <property type="match status" value="2"/>
</dbReference>
<dbReference type="Pfam" id="PF13432">
    <property type="entry name" value="TPR_16"/>
    <property type="match status" value="1"/>
</dbReference>
<feature type="region of interest" description="Disordered" evidence="4">
    <location>
        <begin position="194"/>
        <end position="222"/>
    </location>
</feature>
<dbReference type="PANTHER" id="PTHR44858">
    <property type="entry name" value="TETRATRICOPEPTIDE REPEAT PROTEIN 6"/>
    <property type="match status" value="1"/>
</dbReference>
<dbReference type="SMART" id="SM00028">
    <property type="entry name" value="TPR"/>
    <property type="match status" value="8"/>
</dbReference>
<dbReference type="PROSITE" id="PS50293">
    <property type="entry name" value="TPR_REGION"/>
    <property type="match status" value="1"/>
</dbReference>
<evidence type="ECO:0000256" key="4">
    <source>
        <dbReference type="SAM" id="MobiDB-lite"/>
    </source>
</evidence>
<feature type="repeat" description="TPR" evidence="3">
    <location>
        <begin position="509"/>
        <end position="542"/>
    </location>
</feature>
<evidence type="ECO:0000256" key="2">
    <source>
        <dbReference type="ARBA" id="ARBA00022803"/>
    </source>
</evidence>
<proteinExistence type="predicted"/>
<dbReference type="AlphaFoldDB" id="A0A7D6CD51"/>
<accession>A0A7D6CD51</accession>
<feature type="repeat" description="TPR" evidence="3">
    <location>
        <begin position="543"/>
        <end position="576"/>
    </location>
</feature>
<dbReference type="PROSITE" id="PS50005">
    <property type="entry name" value="TPR"/>
    <property type="match status" value="2"/>
</dbReference>
<evidence type="ECO:0000313" key="5">
    <source>
        <dbReference type="EMBL" id="QLJ99043.1"/>
    </source>
</evidence>
<dbReference type="InterPro" id="IPR019734">
    <property type="entry name" value="TPR_rpt"/>
</dbReference>
<evidence type="ECO:0000256" key="3">
    <source>
        <dbReference type="PROSITE-ProRule" id="PRU00339"/>
    </source>
</evidence>
<keyword evidence="1" id="KW-0677">Repeat</keyword>
<dbReference type="EMBL" id="CP058905">
    <property type="protein sequence ID" value="QLJ99043.1"/>
    <property type="molecule type" value="Genomic_DNA"/>
</dbReference>
<organism evidence="5">
    <name type="scientific">Micromonospora carbonacea</name>
    <dbReference type="NCBI Taxonomy" id="47853"/>
    <lineage>
        <taxon>Bacteria</taxon>
        <taxon>Bacillati</taxon>
        <taxon>Actinomycetota</taxon>
        <taxon>Actinomycetes</taxon>
        <taxon>Micromonosporales</taxon>
        <taxon>Micromonosporaceae</taxon>
        <taxon>Micromonospora</taxon>
    </lineage>
</organism>
<dbReference type="InterPro" id="IPR011990">
    <property type="entry name" value="TPR-like_helical_dom_sf"/>
</dbReference>
<dbReference type="InterPro" id="IPR050498">
    <property type="entry name" value="Ycf3"/>
</dbReference>
<dbReference type="Gene3D" id="1.25.40.10">
    <property type="entry name" value="Tetratricopeptide repeat domain"/>
    <property type="match status" value="4"/>
</dbReference>
<keyword evidence="2 3" id="KW-0802">TPR repeat</keyword>
<evidence type="ECO:0000256" key="1">
    <source>
        <dbReference type="ARBA" id="ARBA00022737"/>
    </source>
</evidence>
<protein>
    <submittedName>
        <fullName evidence="5">Tetratricopeptide repeat protein</fullName>
    </submittedName>
</protein>